<dbReference type="InterPro" id="IPR006616">
    <property type="entry name" value="DM9_repeat"/>
</dbReference>
<proteinExistence type="predicted"/>
<reference evidence="1 2" key="1">
    <citation type="submission" date="2017-03" db="EMBL/GenBank/DDBJ databases">
        <title>Genome of the blue death feigning beetle - Asbolus verrucosus.</title>
        <authorList>
            <person name="Rider S.D."/>
        </authorList>
    </citation>
    <scope>NUCLEOTIDE SEQUENCE [LARGE SCALE GENOMIC DNA]</scope>
    <source>
        <strain evidence="1">Butters</strain>
        <tissue evidence="1">Head and leg muscle</tissue>
    </source>
</reference>
<accession>A0A482VEV6</accession>
<dbReference type="AlphaFoldDB" id="A0A482VEV6"/>
<feature type="non-terminal residue" evidence="1">
    <location>
        <position position="295"/>
    </location>
</feature>
<protein>
    <recommendedName>
        <fullName evidence="3">DUF3421 domain containing protein</fullName>
    </recommendedName>
</protein>
<sequence>YYWRDYFGEVPDDAVPGGLDRNHKTTYIAQLFVFNNGILTTRLYQGEKSVTASRYGIHTSDVAIKVLCSDKPEKLSWVPTTASKLHTDTIGKHLVVGGTENGKVLNVGRVSYQGEIIVGKVCGYNIGNSLLFFPYQNKEIHADSYEVLVYDDNPVPVFDRIRTFTSHSLPQTGYCSYYSLRLSSEHQSKCPGGILCSPHPEAFEWTSIQSKDLHEYTNRNLIPGGNEVGEKLYIGRVFRDKGAIIGKIFRHERANRGIWFPYGNGPANSLTYEILSYNCENVVKEPEIDVRIKTY</sequence>
<keyword evidence="2" id="KW-1185">Reference proteome</keyword>
<dbReference type="EMBL" id="QDEB01106731">
    <property type="protein sequence ID" value="RZB94398.1"/>
    <property type="molecule type" value="Genomic_DNA"/>
</dbReference>
<dbReference type="PANTHER" id="PTHR31649">
    <property type="entry name" value="AGAP009604-PA"/>
    <property type="match status" value="1"/>
</dbReference>
<dbReference type="OrthoDB" id="6767006at2759"/>
<evidence type="ECO:0008006" key="3">
    <source>
        <dbReference type="Google" id="ProtNLM"/>
    </source>
</evidence>
<dbReference type="PANTHER" id="PTHR31649:SF10">
    <property type="entry name" value="IP19903P-RELATED"/>
    <property type="match status" value="1"/>
</dbReference>
<dbReference type="Pfam" id="PF11901">
    <property type="entry name" value="DM9"/>
    <property type="match status" value="1"/>
</dbReference>
<evidence type="ECO:0000313" key="1">
    <source>
        <dbReference type="EMBL" id="RZB94398.1"/>
    </source>
</evidence>
<dbReference type="SMART" id="SM00696">
    <property type="entry name" value="DM9"/>
    <property type="match status" value="2"/>
</dbReference>
<evidence type="ECO:0000313" key="2">
    <source>
        <dbReference type="Proteomes" id="UP000292052"/>
    </source>
</evidence>
<comment type="caution">
    <text evidence="1">The sequence shown here is derived from an EMBL/GenBank/DDBJ whole genome shotgun (WGS) entry which is preliminary data.</text>
</comment>
<gene>
    <name evidence="1" type="ORF">BDFB_009378</name>
</gene>
<name>A0A482VEV6_ASBVE</name>
<dbReference type="Proteomes" id="UP000292052">
    <property type="component" value="Unassembled WGS sequence"/>
</dbReference>
<organism evidence="1 2">
    <name type="scientific">Asbolus verrucosus</name>
    <name type="common">Desert ironclad beetle</name>
    <dbReference type="NCBI Taxonomy" id="1661398"/>
    <lineage>
        <taxon>Eukaryota</taxon>
        <taxon>Metazoa</taxon>
        <taxon>Ecdysozoa</taxon>
        <taxon>Arthropoda</taxon>
        <taxon>Hexapoda</taxon>
        <taxon>Insecta</taxon>
        <taxon>Pterygota</taxon>
        <taxon>Neoptera</taxon>
        <taxon>Endopterygota</taxon>
        <taxon>Coleoptera</taxon>
        <taxon>Polyphaga</taxon>
        <taxon>Cucujiformia</taxon>
        <taxon>Tenebrionidae</taxon>
        <taxon>Pimeliinae</taxon>
        <taxon>Asbolus</taxon>
    </lineage>
</organism>
<feature type="non-terminal residue" evidence="1">
    <location>
        <position position="1"/>
    </location>
</feature>